<gene>
    <name evidence="1" type="ORF">RchiOBHm_Chr5g0023501</name>
</gene>
<organism evidence="1 2">
    <name type="scientific">Rosa chinensis</name>
    <name type="common">China rose</name>
    <dbReference type="NCBI Taxonomy" id="74649"/>
    <lineage>
        <taxon>Eukaryota</taxon>
        <taxon>Viridiplantae</taxon>
        <taxon>Streptophyta</taxon>
        <taxon>Embryophyta</taxon>
        <taxon>Tracheophyta</taxon>
        <taxon>Spermatophyta</taxon>
        <taxon>Magnoliopsida</taxon>
        <taxon>eudicotyledons</taxon>
        <taxon>Gunneridae</taxon>
        <taxon>Pentapetalae</taxon>
        <taxon>rosids</taxon>
        <taxon>fabids</taxon>
        <taxon>Rosales</taxon>
        <taxon>Rosaceae</taxon>
        <taxon>Rosoideae</taxon>
        <taxon>Rosoideae incertae sedis</taxon>
        <taxon>Rosa</taxon>
    </lineage>
</organism>
<dbReference type="EMBL" id="PDCK01000043">
    <property type="protein sequence ID" value="PRQ30338.1"/>
    <property type="molecule type" value="Genomic_DNA"/>
</dbReference>
<dbReference type="AlphaFoldDB" id="A0A2P6Q829"/>
<protein>
    <submittedName>
        <fullName evidence="1">Uncharacterized protein</fullName>
    </submittedName>
</protein>
<proteinExistence type="predicted"/>
<sequence>MDFGTASYCILALIHVAVDLQSYIWHSHLKYLACFDLYYGILRINRNS</sequence>
<comment type="caution">
    <text evidence="1">The sequence shown here is derived from an EMBL/GenBank/DDBJ whole genome shotgun (WGS) entry which is preliminary data.</text>
</comment>
<dbReference type="Proteomes" id="UP000238479">
    <property type="component" value="Chromosome 5"/>
</dbReference>
<evidence type="ECO:0000313" key="2">
    <source>
        <dbReference type="Proteomes" id="UP000238479"/>
    </source>
</evidence>
<name>A0A2P6Q829_ROSCH</name>
<keyword evidence="2" id="KW-1185">Reference proteome</keyword>
<accession>A0A2P6Q829</accession>
<evidence type="ECO:0000313" key="1">
    <source>
        <dbReference type="EMBL" id="PRQ30338.1"/>
    </source>
</evidence>
<dbReference type="Gramene" id="PRQ30338">
    <property type="protein sequence ID" value="PRQ30338"/>
    <property type="gene ID" value="RchiOBHm_Chr5g0023501"/>
</dbReference>
<reference evidence="1 2" key="1">
    <citation type="journal article" date="2018" name="Nat. Genet.">
        <title>The Rosa genome provides new insights in the design of modern roses.</title>
        <authorList>
            <person name="Bendahmane M."/>
        </authorList>
    </citation>
    <scope>NUCLEOTIDE SEQUENCE [LARGE SCALE GENOMIC DNA]</scope>
    <source>
        <strain evidence="2">cv. Old Blush</strain>
    </source>
</reference>